<name>A0A2H9ZZ00_9ASPA</name>
<keyword evidence="2" id="KW-1185">Reference proteome</keyword>
<proteinExistence type="predicted"/>
<organism evidence="1 2">
    <name type="scientific">Apostasia shenzhenica</name>
    <dbReference type="NCBI Taxonomy" id="1088818"/>
    <lineage>
        <taxon>Eukaryota</taxon>
        <taxon>Viridiplantae</taxon>
        <taxon>Streptophyta</taxon>
        <taxon>Embryophyta</taxon>
        <taxon>Tracheophyta</taxon>
        <taxon>Spermatophyta</taxon>
        <taxon>Magnoliopsida</taxon>
        <taxon>Liliopsida</taxon>
        <taxon>Asparagales</taxon>
        <taxon>Orchidaceae</taxon>
        <taxon>Apostasioideae</taxon>
        <taxon>Apostasia</taxon>
    </lineage>
</organism>
<evidence type="ECO:0000313" key="1">
    <source>
        <dbReference type="EMBL" id="PKA48523.1"/>
    </source>
</evidence>
<reference evidence="1 2" key="1">
    <citation type="journal article" date="2017" name="Nature">
        <title>The Apostasia genome and the evolution of orchids.</title>
        <authorList>
            <person name="Zhang G.Q."/>
            <person name="Liu K.W."/>
            <person name="Li Z."/>
            <person name="Lohaus R."/>
            <person name="Hsiao Y.Y."/>
            <person name="Niu S.C."/>
            <person name="Wang J.Y."/>
            <person name="Lin Y.C."/>
            <person name="Xu Q."/>
            <person name="Chen L.J."/>
            <person name="Yoshida K."/>
            <person name="Fujiwara S."/>
            <person name="Wang Z.W."/>
            <person name="Zhang Y.Q."/>
            <person name="Mitsuda N."/>
            <person name="Wang M."/>
            <person name="Liu G.H."/>
            <person name="Pecoraro L."/>
            <person name="Huang H.X."/>
            <person name="Xiao X.J."/>
            <person name="Lin M."/>
            <person name="Wu X.Y."/>
            <person name="Wu W.L."/>
            <person name="Chen Y.Y."/>
            <person name="Chang S.B."/>
            <person name="Sakamoto S."/>
            <person name="Ohme-Takagi M."/>
            <person name="Yagi M."/>
            <person name="Zeng S.J."/>
            <person name="Shen C.Y."/>
            <person name="Yeh C.M."/>
            <person name="Luo Y.B."/>
            <person name="Tsai W.C."/>
            <person name="Van de Peer Y."/>
            <person name="Liu Z.J."/>
        </authorList>
    </citation>
    <scope>NUCLEOTIDE SEQUENCE [LARGE SCALE GENOMIC DNA]</scope>
    <source>
        <strain evidence="2">cv. Shenzhen</strain>
        <tissue evidence="1">Stem</tissue>
    </source>
</reference>
<gene>
    <name evidence="1" type="ORF">AXF42_Ash017422</name>
</gene>
<evidence type="ECO:0000313" key="2">
    <source>
        <dbReference type="Proteomes" id="UP000236161"/>
    </source>
</evidence>
<dbReference type="Proteomes" id="UP000236161">
    <property type="component" value="Unassembled WGS sequence"/>
</dbReference>
<sequence>MGFRVSSPSLDRDSLSWLSKTRHRWPVGWLENRKSGDKIGKFLKTKLLAATDSSLEGEITSGLLGRSFISYKIIELKAFH</sequence>
<dbReference type="EMBL" id="KZ452313">
    <property type="protein sequence ID" value="PKA48523.1"/>
    <property type="molecule type" value="Genomic_DNA"/>
</dbReference>
<accession>A0A2H9ZZ00</accession>
<protein>
    <submittedName>
        <fullName evidence="1">Uncharacterized protein</fullName>
    </submittedName>
</protein>
<dbReference type="AlphaFoldDB" id="A0A2H9ZZ00"/>